<dbReference type="EMBL" id="JACOSL010000064">
    <property type="protein sequence ID" value="MBI1757485.1"/>
    <property type="molecule type" value="Genomic_DNA"/>
</dbReference>
<reference evidence="2" key="1">
    <citation type="submission" date="2020-07" db="EMBL/GenBank/DDBJ databases">
        <title>Huge and variable diversity of episymbiotic CPR bacteria and DPANN archaea in groundwater ecosystems.</title>
        <authorList>
            <person name="He C.Y."/>
            <person name="Keren R."/>
            <person name="Whittaker M."/>
            <person name="Farag I.F."/>
            <person name="Doudna J."/>
            <person name="Cate J.H.D."/>
            <person name="Banfield J.F."/>
        </authorList>
    </citation>
    <scope>NUCLEOTIDE SEQUENCE</scope>
    <source>
        <strain evidence="2">NC_groundwater_17_Pr7_B-0.1um_64_12</strain>
    </source>
</reference>
<feature type="domain" description="Thioredoxin" evidence="1">
    <location>
        <begin position="50"/>
        <end position="189"/>
    </location>
</feature>
<sequence>MRIAWIALPASLLLAGAGLWMGLHARPSFRDFTLEARHRFTPQMERAAADKAHASAPGLDAVDAAGHPLKLVGLTGHGSTFLVFIKDGCPCSSDAQPFFNRFFEAYGAKVAFAGVIDVESAPAARWAADHTMAYPIVPDYRLKVVRAYGAVSSAYSALIGHDGKIVRMWPGYSRAILTDINKKLSAAAGMPERPIDFSVAPTEPATGCSFSEVLPPSG</sequence>
<proteinExistence type="predicted"/>
<evidence type="ECO:0000313" key="3">
    <source>
        <dbReference type="Proteomes" id="UP000727962"/>
    </source>
</evidence>
<dbReference type="Pfam" id="PF08534">
    <property type="entry name" value="Redoxin"/>
    <property type="match status" value="1"/>
</dbReference>
<dbReference type="Proteomes" id="UP000727962">
    <property type="component" value="Unassembled WGS sequence"/>
</dbReference>
<dbReference type="InterPro" id="IPR013740">
    <property type="entry name" value="Redoxin"/>
</dbReference>
<dbReference type="PROSITE" id="PS51352">
    <property type="entry name" value="THIOREDOXIN_2"/>
    <property type="match status" value="1"/>
</dbReference>
<dbReference type="InterPro" id="IPR013766">
    <property type="entry name" value="Thioredoxin_domain"/>
</dbReference>
<gene>
    <name evidence="2" type="ORF">HYR64_10310</name>
</gene>
<evidence type="ECO:0000259" key="1">
    <source>
        <dbReference type="PROSITE" id="PS51352"/>
    </source>
</evidence>
<dbReference type="AlphaFoldDB" id="A0A931PWM0"/>
<dbReference type="InterPro" id="IPR036249">
    <property type="entry name" value="Thioredoxin-like_sf"/>
</dbReference>
<comment type="caution">
    <text evidence="2">The sequence shown here is derived from an EMBL/GenBank/DDBJ whole genome shotgun (WGS) entry which is preliminary data.</text>
</comment>
<evidence type="ECO:0000313" key="2">
    <source>
        <dbReference type="EMBL" id="MBI1757485.1"/>
    </source>
</evidence>
<dbReference type="SUPFAM" id="SSF52833">
    <property type="entry name" value="Thioredoxin-like"/>
    <property type="match status" value="1"/>
</dbReference>
<dbReference type="Gene3D" id="3.40.30.10">
    <property type="entry name" value="Glutaredoxin"/>
    <property type="match status" value="1"/>
</dbReference>
<accession>A0A931PWM0</accession>
<organism evidence="2 3">
    <name type="scientific">Fimbriimonas ginsengisoli</name>
    <dbReference type="NCBI Taxonomy" id="1005039"/>
    <lineage>
        <taxon>Bacteria</taxon>
        <taxon>Bacillati</taxon>
        <taxon>Armatimonadota</taxon>
        <taxon>Fimbriimonadia</taxon>
        <taxon>Fimbriimonadales</taxon>
        <taxon>Fimbriimonadaceae</taxon>
        <taxon>Fimbriimonas</taxon>
    </lineage>
</organism>
<dbReference type="GO" id="GO:0016491">
    <property type="term" value="F:oxidoreductase activity"/>
    <property type="evidence" value="ECO:0007669"/>
    <property type="project" value="InterPro"/>
</dbReference>
<name>A0A931PWM0_FIMGI</name>
<protein>
    <submittedName>
        <fullName evidence="2">Redoxin domain-containing protein</fullName>
    </submittedName>
</protein>